<dbReference type="AlphaFoldDB" id="A0A385SVD3"/>
<sequence length="98" mass="11153">MIKWLSVVDPFQTSHPLLAGVKVGRFGNDREVKNNRNGQNQRVTGKSGFEKEWLEMPVLMNLLSRMLSVLPVMIGTFSKCVLRNAKGSVFNPLRFRFS</sequence>
<accession>A0A385SVD3</accession>
<evidence type="ECO:0000313" key="2">
    <source>
        <dbReference type="Proteomes" id="UP000266183"/>
    </source>
</evidence>
<keyword evidence="2" id="KW-1185">Reference proteome</keyword>
<dbReference type="EMBL" id="CP032382">
    <property type="protein sequence ID" value="AYB34117.1"/>
    <property type="molecule type" value="Genomic_DNA"/>
</dbReference>
<organism evidence="1 2">
    <name type="scientific">Chryseolinea soli</name>
    <dbReference type="NCBI Taxonomy" id="2321403"/>
    <lineage>
        <taxon>Bacteria</taxon>
        <taxon>Pseudomonadati</taxon>
        <taxon>Bacteroidota</taxon>
        <taxon>Cytophagia</taxon>
        <taxon>Cytophagales</taxon>
        <taxon>Fulvivirgaceae</taxon>
        <taxon>Chryseolinea</taxon>
    </lineage>
</organism>
<dbReference type="KEGG" id="chk:D4L85_27620"/>
<reference evidence="2" key="1">
    <citation type="submission" date="2018-09" db="EMBL/GenBank/DDBJ databases">
        <title>Chryseolinea sp. KIS68-18 isolated from soil.</title>
        <authorList>
            <person name="Weon H.-Y."/>
            <person name="Kwon S.-W."/>
            <person name="Lee S.A."/>
        </authorList>
    </citation>
    <scope>NUCLEOTIDE SEQUENCE [LARGE SCALE GENOMIC DNA]</scope>
    <source>
        <strain evidence="2">KIS68-18</strain>
    </source>
</reference>
<evidence type="ECO:0000313" key="1">
    <source>
        <dbReference type="EMBL" id="AYB34117.1"/>
    </source>
</evidence>
<protein>
    <submittedName>
        <fullName evidence="1">Uncharacterized protein</fullName>
    </submittedName>
</protein>
<proteinExistence type="predicted"/>
<gene>
    <name evidence="1" type="ORF">D4L85_27620</name>
</gene>
<dbReference type="Proteomes" id="UP000266183">
    <property type="component" value="Chromosome"/>
</dbReference>
<name>A0A385SVD3_9BACT</name>